<dbReference type="Pfam" id="PF06985">
    <property type="entry name" value="HET"/>
    <property type="match status" value="1"/>
</dbReference>
<dbReference type="InterPro" id="IPR010730">
    <property type="entry name" value="HET"/>
</dbReference>
<dbReference type="PANTHER" id="PTHR24148">
    <property type="entry name" value="ANKYRIN REPEAT DOMAIN-CONTAINING PROTEIN 39 HOMOLOG-RELATED"/>
    <property type="match status" value="1"/>
</dbReference>
<dbReference type="Pfam" id="PF26639">
    <property type="entry name" value="Het-6_barrel"/>
    <property type="match status" value="1"/>
</dbReference>
<name>A0AAI8YI94_9PEZI</name>
<gene>
    <name evidence="2" type="ORF">KHLLAP_LOCUS6080</name>
</gene>
<organism evidence="2 3">
    <name type="scientific">Anthostomella pinea</name>
    <dbReference type="NCBI Taxonomy" id="933095"/>
    <lineage>
        <taxon>Eukaryota</taxon>
        <taxon>Fungi</taxon>
        <taxon>Dikarya</taxon>
        <taxon>Ascomycota</taxon>
        <taxon>Pezizomycotina</taxon>
        <taxon>Sordariomycetes</taxon>
        <taxon>Xylariomycetidae</taxon>
        <taxon>Xylariales</taxon>
        <taxon>Xylariaceae</taxon>
        <taxon>Anthostomella</taxon>
    </lineage>
</organism>
<dbReference type="Proteomes" id="UP001295740">
    <property type="component" value="Unassembled WGS sequence"/>
</dbReference>
<dbReference type="PANTHER" id="PTHR24148:SF64">
    <property type="entry name" value="HETEROKARYON INCOMPATIBILITY DOMAIN-CONTAINING PROTEIN"/>
    <property type="match status" value="1"/>
</dbReference>
<evidence type="ECO:0000313" key="3">
    <source>
        <dbReference type="Proteomes" id="UP001295740"/>
    </source>
</evidence>
<keyword evidence="3" id="KW-1185">Reference proteome</keyword>
<proteinExistence type="predicted"/>
<dbReference type="AlphaFoldDB" id="A0AAI8YI94"/>
<feature type="domain" description="Heterokaryon incompatibility" evidence="1">
    <location>
        <begin position="44"/>
        <end position="198"/>
    </location>
</feature>
<accession>A0AAI8YI94</accession>
<dbReference type="InterPro" id="IPR052895">
    <property type="entry name" value="HetReg/Transcr_Mod"/>
</dbReference>
<dbReference type="EMBL" id="CAUWAG010000007">
    <property type="protein sequence ID" value="CAJ2505612.1"/>
    <property type="molecule type" value="Genomic_DNA"/>
</dbReference>
<evidence type="ECO:0000259" key="1">
    <source>
        <dbReference type="Pfam" id="PF06985"/>
    </source>
</evidence>
<sequence length="607" mass="68377">MNSSHYCLSDPSREIRLLDLLPASPPGILRGRIRRATVGNAPVFVAVSHVWGQEDREAPMLLDSGCGTRLVQVSHNLESLFVRLLDDDSQATFPLLWDEGSMVPMWIDMVCINQVDAGEKALQIPLMRDIYSQARAVIIWINEDSIDLRNAFSYLRHMLAHAASDSSDLSTLFDPSGWDAVKVLLRCGWFHRRWTIQEAVIPTNAIFLCGDDVMDECALFGAIDMAIRVLFARPKEVKKVQDAHVGSMRPVLVLRELKNSYKTGYQLSLLWLLEHLRHTRTTLAHDEIYALLGLCGPEEVVANPIRYDLVPEEVYKTFAVSHAQLHQNLEFLGLCAPDQRDCFSLGPLETPNSRPFAGPSWVPKWHSKRLQRCLGPAIVDKGQDVFNASYSLPVTVSFQDNKLIALGIQVDRIRVIGDFCHRNRRRELSDPNSRLFQQYFDFWMRPAGGSPSLYENYKCRAGTFARTISLLGIYLDPLPSPSDVVDMFCRWCSNSSLGKQLAECGLVTKEDAERSGQKTFVRMKRLLAWDPFVTEQGYIGLARKGSHIGDEIWIVGGCSVPLLLFPQTGNPAHYQVNGEVFLDGFMFDEAMETADTKIQTARTVTLL</sequence>
<reference evidence="2" key="1">
    <citation type="submission" date="2023-10" db="EMBL/GenBank/DDBJ databases">
        <authorList>
            <person name="Hackl T."/>
        </authorList>
    </citation>
    <scope>NUCLEOTIDE SEQUENCE</scope>
</reference>
<comment type="caution">
    <text evidence="2">The sequence shown here is derived from an EMBL/GenBank/DDBJ whole genome shotgun (WGS) entry which is preliminary data.</text>
</comment>
<evidence type="ECO:0000313" key="2">
    <source>
        <dbReference type="EMBL" id="CAJ2505612.1"/>
    </source>
</evidence>
<protein>
    <submittedName>
        <fullName evidence="2">Uu.00g130060.m01.CDS01</fullName>
    </submittedName>
</protein>